<evidence type="ECO:0000256" key="1">
    <source>
        <dbReference type="SAM" id="MobiDB-lite"/>
    </source>
</evidence>
<organism evidence="2 3">
    <name type="scientific">Candidatus Accumulibacter vicinus</name>
    <dbReference type="NCBI Taxonomy" id="2954382"/>
    <lineage>
        <taxon>Bacteria</taxon>
        <taxon>Pseudomonadati</taxon>
        <taxon>Pseudomonadota</taxon>
        <taxon>Betaproteobacteria</taxon>
        <taxon>Candidatus Accumulibacter</taxon>
    </lineage>
</organism>
<sequence>MDIFDISEGQDGARVEKIPLAQALEILRASRGGATPVDVPAPVTESNDEE</sequence>
<evidence type="ECO:0000313" key="3">
    <source>
        <dbReference type="Proteomes" id="UP000019812"/>
    </source>
</evidence>
<dbReference type="AlphaFoldDB" id="A0A084Y2E1"/>
<dbReference type="Proteomes" id="UP000019812">
    <property type="component" value="Unassembled WGS sequence"/>
</dbReference>
<dbReference type="STRING" id="1457154.CAPSK01_001740"/>
<accession>A0A084Y2E1</accession>
<dbReference type="EMBL" id="JDSS02000019">
    <property type="protein sequence ID" value="KFB68885.1"/>
    <property type="molecule type" value="Genomic_DNA"/>
</dbReference>
<feature type="region of interest" description="Disordered" evidence="1">
    <location>
        <begin position="31"/>
        <end position="50"/>
    </location>
</feature>
<gene>
    <name evidence="2" type="ORF">CAPSK01_001740</name>
</gene>
<proteinExistence type="predicted"/>
<protein>
    <submittedName>
        <fullName evidence="2">Uncharacterized protein</fullName>
    </submittedName>
</protein>
<reference evidence="2 3" key="1">
    <citation type="submission" date="2014-07" db="EMBL/GenBank/DDBJ databases">
        <title>Expanding our view of genomic diversity in Candidatus Accumulibacter clades.</title>
        <authorList>
            <person name="Skennerton C.T."/>
            <person name="Barr J.J."/>
            <person name="Slater F.R."/>
            <person name="Bond P.L."/>
            <person name="Tyson G.W."/>
        </authorList>
    </citation>
    <scope>NUCLEOTIDE SEQUENCE [LARGE SCALE GENOMIC DNA]</scope>
    <source>
        <strain evidence="3">SK-01</strain>
    </source>
</reference>
<evidence type="ECO:0000313" key="2">
    <source>
        <dbReference type="EMBL" id="KFB68885.1"/>
    </source>
</evidence>
<comment type="caution">
    <text evidence="2">The sequence shown here is derived from an EMBL/GenBank/DDBJ whole genome shotgun (WGS) entry which is preliminary data.</text>
</comment>
<name>A0A084Y2E1_9PROT</name>